<name>A0A1J5MWB6_9BACT</name>
<dbReference type="Pfam" id="PF00856">
    <property type="entry name" value="SET"/>
    <property type="match status" value="1"/>
</dbReference>
<keyword evidence="3" id="KW-1185">Reference proteome</keyword>
<gene>
    <name evidence="2" type="ORF">BerOc1_02764</name>
</gene>
<dbReference type="AlphaFoldDB" id="A0A1J5MWB6"/>
<protein>
    <submittedName>
        <fullName evidence="2">SET domain protein</fullName>
    </submittedName>
</protein>
<dbReference type="EMBL" id="LKAQ01000004">
    <property type="protein sequence ID" value="OIQ50822.1"/>
    <property type="molecule type" value="Genomic_DNA"/>
</dbReference>
<proteinExistence type="predicted"/>
<comment type="caution">
    <text evidence="2">The sequence shown here is derived from an EMBL/GenBank/DDBJ whole genome shotgun (WGS) entry which is preliminary data.</text>
</comment>
<feature type="domain" description="SET" evidence="1">
    <location>
        <begin position="4"/>
        <end position="110"/>
    </location>
</feature>
<dbReference type="RefSeq" id="WP_071546227.1">
    <property type="nucleotide sequence ID" value="NZ_LKAQ01000004.1"/>
</dbReference>
<reference evidence="2 3" key="1">
    <citation type="submission" date="2015-09" db="EMBL/GenBank/DDBJ databases">
        <title>Genome of Desulfovibrio dechloracetivorans BerOc1, a mercury methylating strain isolated from highly hydrocarbons and metals contaminated coastal sediments.</title>
        <authorList>
            <person name="Goni Urriza M."/>
            <person name="Gassie C."/>
            <person name="Bouchez O."/>
            <person name="Klopp C."/>
            <person name="Ranchou-Peyruse A."/>
            <person name="Remy G."/>
        </authorList>
    </citation>
    <scope>NUCLEOTIDE SEQUENCE [LARGE SCALE GENOMIC DNA]</scope>
    <source>
        <strain evidence="2 3">BerOc1</strain>
    </source>
</reference>
<evidence type="ECO:0000313" key="2">
    <source>
        <dbReference type="EMBL" id="OIQ50822.1"/>
    </source>
</evidence>
<dbReference type="SUPFAM" id="SSF82199">
    <property type="entry name" value="SET domain"/>
    <property type="match status" value="1"/>
</dbReference>
<evidence type="ECO:0000313" key="3">
    <source>
        <dbReference type="Proteomes" id="UP000181901"/>
    </source>
</evidence>
<dbReference type="PROSITE" id="PS50280">
    <property type="entry name" value="SET"/>
    <property type="match status" value="1"/>
</dbReference>
<organism evidence="2 3">
    <name type="scientific">Pseudodesulfovibrio hydrargyri</name>
    <dbReference type="NCBI Taxonomy" id="2125990"/>
    <lineage>
        <taxon>Bacteria</taxon>
        <taxon>Pseudomonadati</taxon>
        <taxon>Thermodesulfobacteriota</taxon>
        <taxon>Desulfovibrionia</taxon>
        <taxon>Desulfovibrionales</taxon>
        <taxon>Desulfovibrionaceae</taxon>
    </lineage>
</organism>
<accession>A0A1J5MWB6</accession>
<dbReference type="OrthoDB" id="9804945at2"/>
<dbReference type="Gene3D" id="2.170.270.10">
    <property type="entry name" value="SET domain"/>
    <property type="match status" value="1"/>
</dbReference>
<dbReference type="Proteomes" id="UP000181901">
    <property type="component" value="Unassembled WGS sequence"/>
</dbReference>
<dbReference type="InterPro" id="IPR046341">
    <property type="entry name" value="SET_dom_sf"/>
</dbReference>
<sequence>MMHPKTEVRFVDPTIGYGVFAAEDIPRGTIVYVRDRLEAAHVARFANRMDAASGPGKTAYADETGVHIVSRDNARYVNHRCDCNVMTTAYGFEIAVRDIWKGQEICEEYGLFDLGRDIPLNCGCTRCRKQLRPDDLERFHAAWDGLILDALTRVADVHQPLMAFMDAETKHRLRAYLCGEEPYLSVARLARHTPAVLSAIPPDNLKSAPFGFNG</sequence>
<dbReference type="InterPro" id="IPR001214">
    <property type="entry name" value="SET_dom"/>
</dbReference>
<evidence type="ECO:0000259" key="1">
    <source>
        <dbReference type="PROSITE" id="PS50280"/>
    </source>
</evidence>